<evidence type="ECO:0000313" key="4">
    <source>
        <dbReference type="Proteomes" id="UP000319619"/>
    </source>
</evidence>
<feature type="domain" description="Secretion system C-terminal sorting" evidence="2">
    <location>
        <begin position="599"/>
        <end position="673"/>
    </location>
</feature>
<dbReference type="SUPFAM" id="SSF69318">
    <property type="entry name" value="Integrin alpha N-terminal domain"/>
    <property type="match status" value="2"/>
</dbReference>
<name>A0A532V1S0_UNCL8</name>
<dbReference type="AlphaFoldDB" id="A0A532V1S0"/>
<dbReference type="PANTHER" id="PTHR44103:SF1">
    <property type="entry name" value="PROPROTEIN CONVERTASE P"/>
    <property type="match status" value="1"/>
</dbReference>
<dbReference type="Proteomes" id="UP000319619">
    <property type="component" value="Unassembled WGS sequence"/>
</dbReference>
<dbReference type="InterPro" id="IPR013517">
    <property type="entry name" value="FG-GAP"/>
</dbReference>
<proteinExistence type="predicted"/>
<dbReference type="NCBIfam" id="TIGR04183">
    <property type="entry name" value="Por_Secre_tail"/>
    <property type="match status" value="1"/>
</dbReference>
<evidence type="ECO:0000256" key="1">
    <source>
        <dbReference type="ARBA" id="ARBA00022729"/>
    </source>
</evidence>
<dbReference type="InterPro" id="IPR026444">
    <property type="entry name" value="Secre_tail"/>
</dbReference>
<evidence type="ECO:0000259" key="2">
    <source>
        <dbReference type="Pfam" id="PF18962"/>
    </source>
</evidence>
<dbReference type="Gene3D" id="2.60.40.4070">
    <property type="match status" value="1"/>
</dbReference>
<reference evidence="3 4" key="1">
    <citation type="submission" date="2017-06" db="EMBL/GenBank/DDBJ databases">
        <title>Novel microbial phyla capable of carbon fixation and sulfur reduction in deep-sea sediments.</title>
        <authorList>
            <person name="Huang J."/>
            <person name="Baker B."/>
            <person name="Wang Y."/>
        </authorList>
    </citation>
    <scope>NUCLEOTIDE SEQUENCE [LARGE SCALE GENOMIC DNA]</scope>
    <source>
        <strain evidence="3">B3_LCP</strain>
    </source>
</reference>
<dbReference type="InterPro" id="IPR028994">
    <property type="entry name" value="Integrin_alpha_N"/>
</dbReference>
<sequence length="676" mass="75994">MKYLTFSLLFPLILAAQESEFQQEYDSIPVEIDGWIPFQPWMGGFSNANPDLEDLDDDGKIDILIGSTHFFYLFWNEGNQQLANFSFAPDVVGGLETDGWSAPVLCDIDNDDDLDLFATSDERVWYFENIGTPQYPQFEFVTDSLEQIIWWGVNLDLIDIDADGDYDLFTGSGIGTIRFYENNGTPFIFYFNPTNNMFENIDVGDYSDPCYADIDYDDDYDLFIGDEDGRIWYYRNDGDSVNYNFTYVTDYYEGIDVGDYSSPEFADIDGDGDYDLFVGREPIWSADNPGDVFFYENIGSAQQADFQLVTANYLSIDEGHLAKMDWIDIDADGDEDMFTACGTELQFYRNVGTNETPSLIRETSSYQNIEVDGISPFFCDIDADGDYDLFSGEGVLGGPSPGLYLFINRGTPEEADFILYSDNLVPGTYHVIIYPTLADIDADEDFDLFLCDQGGSYFHFENTGTIYNPNFVWRSDNWQGIDPVQIQRWSRFWDIDDDGDLDLFFNGDENVAFYRNTGTPDSAVMILETPYGITGLDYSVTTGVWGFDILDIDADGDGDFFGGNTNGGTLFFRNVTGQNEVGPKRPDTPFPQLDLSIGPNPANPITWISFTLPSPQEATLAVYNILGAKVTTLTSGIQPPGTHTHIWNAADYSSGVYIIQLETPQQTSSERITVLK</sequence>
<dbReference type="EMBL" id="NJBN01000003">
    <property type="protein sequence ID" value="TKJ41164.1"/>
    <property type="molecule type" value="Genomic_DNA"/>
</dbReference>
<evidence type="ECO:0000313" key="3">
    <source>
        <dbReference type="EMBL" id="TKJ41164.1"/>
    </source>
</evidence>
<comment type="caution">
    <text evidence="3">The sequence shown here is derived from an EMBL/GenBank/DDBJ whole genome shotgun (WGS) entry which is preliminary data.</text>
</comment>
<accession>A0A532V1S0</accession>
<dbReference type="PANTHER" id="PTHR44103">
    <property type="entry name" value="PROPROTEIN CONVERTASE P"/>
    <property type="match status" value="1"/>
</dbReference>
<organism evidence="3 4">
    <name type="scientific">candidate division LCP-89 bacterium B3_LCP</name>
    <dbReference type="NCBI Taxonomy" id="2012998"/>
    <lineage>
        <taxon>Bacteria</taxon>
        <taxon>Pseudomonadati</taxon>
        <taxon>Bacteria division LCP-89</taxon>
    </lineage>
</organism>
<gene>
    <name evidence="3" type="ORF">CEE37_05720</name>
</gene>
<protein>
    <recommendedName>
        <fullName evidence="2">Secretion system C-terminal sorting domain-containing protein</fullName>
    </recommendedName>
</protein>
<dbReference type="Pfam" id="PF13517">
    <property type="entry name" value="FG-GAP_3"/>
    <property type="match status" value="1"/>
</dbReference>
<keyword evidence="1" id="KW-0732">Signal</keyword>
<dbReference type="Pfam" id="PF18962">
    <property type="entry name" value="Por_Secre_tail"/>
    <property type="match status" value="1"/>
</dbReference>